<protein>
    <recommendedName>
        <fullName evidence="3">Ricin B lectin domain-containing protein</fullName>
    </recommendedName>
</protein>
<dbReference type="PROSITE" id="PS50231">
    <property type="entry name" value="RICIN_B_LECTIN"/>
    <property type="match status" value="1"/>
</dbReference>
<keyword evidence="2" id="KW-1185">Reference proteome</keyword>
<comment type="caution">
    <text evidence="1">The sequence shown here is derived from an EMBL/GenBank/DDBJ whole genome shotgun (WGS) entry which is preliminary data.</text>
</comment>
<reference evidence="1 2" key="1">
    <citation type="submission" date="2023-03" db="EMBL/GenBank/DDBJ databases">
        <title>Draft genome sequence of Streptomyces sp. RB6PN23 isolated from peat swamp forest in Thailand.</title>
        <authorList>
            <person name="Klaysubun C."/>
            <person name="Duangmal K."/>
        </authorList>
    </citation>
    <scope>NUCLEOTIDE SEQUENCE [LARGE SCALE GENOMIC DNA]</scope>
    <source>
        <strain evidence="1 2">RB6PN23</strain>
    </source>
</reference>
<dbReference type="RefSeq" id="WP_276097076.1">
    <property type="nucleotide sequence ID" value="NZ_JARJBC010000041.1"/>
</dbReference>
<evidence type="ECO:0008006" key="3">
    <source>
        <dbReference type="Google" id="ProtNLM"/>
    </source>
</evidence>
<accession>A0ABT5ZWS7</accession>
<organism evidence="1 2">
    <name type="scientific">Streptomyces silvisoli</name>
    <dbReference type="NCBI Taxonomy" id="3034235"/>
    <lineage>
        <taxon>Bacteria</taxon>
        <taxon>Bacillati</taxon>
        <taxon>Actinomycetota</taxon>
        <taxon>Actinomycetes</taxon>
        <taxon>Kitasatosporales</taxon>
        <taxon>Streptomycetaceae</taxon>
        <taxon>Streptomyces</taxon>
    </lineage>
</organism>
<proteinExistence type="predicted"/>
<dbReference type="SUPFAM" id="SSF50370">
    <property type="entry name" value="Ricin B-like lectins"/>
    <property type="match status" value="1"/>
</dbReference>
<gene>
    <name evidence="1" type="ORF">P3G67_34755</name>
</gene>
<evidence type="ECO:0000313" key="1">
    <source>
        <dbReference type="EMBL" id="MDF3294275.1"/>
    </source>
</evidence>
<sequence>MKQQLRRTVAKAKAAAVVGILTVGALVGLPSTAGAAVQYNNVMLRNEASGQCMQANGQPGYDLLVTAPCDSGNQDQIWTIASVRPDAGSPPYANVAVLSSHGYCIRATALPWKIGYEMIGDVLCSGSWFFHIPDEAVFAMTPARPSQGHQHYENLFNFIHGVCVDGGFNAVYGFPKSGCNAPQGQWNAGNPNPWQVWDVYY</sequence>
<dbReference type="EMBL" id="JARJBC010000041">
    <property type="protein sequence ID" value="MDF3294275.1"/>
    <property type="molecule type" value="Genomic_DNA"/>
</dbReference>
<dbReference type="Gene3D" id="2.80.10.50">
    <property type="match status" value="1"/>
</dbReference>
<name>A0ABT5ZWS7_9ACTN</name>
<evidence type="ECO:0000313" key="2">
    <source>
        <dbReference type="Proteomes" id="UP001216579"/>
    </source>
</evidence>
<dbReference type="InterPro" id="IPR035992">
    <property type="entry name" value="Ricin_B-like_lectins"/>
</dbReference>
<dbReference type="Proteomes" id="UP001216579">
    <property type="component" value="Unassembled WGS sequence"/>
</dbReference>